<keyword evidence="1" id="KW-0732">Signal</keyword>
<dbReference type="RefSeq" id="WP_314517289.1">
    <property type="nucleotide sequence ID" value="NZ_JASJOU010000015.1"/>
</dbReference>
<dbReference type="AlphaFoldDB" id="A0AAE3RBX6"/>
<dbReference type="Proteomes" id="UP001232063">
    <property type="component" value="Unassembled WGS sequence"/>
</dbReference>
<evidence type="ECO:0008006" key="4">
    <source>
        <dbReference type="Google" id="ProtNLM"/>
    </source>
</evidence>
<evidence type="ECO:0000313" key="2">
    <source>
        <dbReference type="EMBL" id="MDJ1505339.1"/>
    </source>
</evidence>
<gene>
    <name evidence="2" type="ORF">QNI22_32080</name>
</gene>
<sequence length="244" mass="26845">MKLYYTLLYYCVFCIVLSVSVRVQAQVYQLPVQAQSKPHFAGLEVNGNPTLKAGVTGGWQLAPKGKHTPLLMASLRTPIFLVKHPDTFEAGIGIADYLTIRNQWGVTVALSGTLATTRNTNARLTTLGTELVLLPGYRANRWYAGAWLGWQYKPVVHLHHSEYIEDTFKDRYKDGSLGQGPVNGWVALHGSVIRLGAAAGYSLKSYSFHLNGGFQSTPGPLHIISLPDVGILPFFGSISIVHHW</sequence>
<reference evidence="2" key="1">
    <citation type="submission" date="2023-05" db="EMBL/GenBank/DDBJ databases">
        <authorList>
            <person name="Zhang X."/>
        </authorList>
    </citation>
    <scope>NUCLEOTIDE SEQUENCE</scope>
    <source>
        <strain evidence="2">BD1B2-1</strain>
    </source>
</reference>
<name>A0AAE3RBX6_9BACT</name>
<comment type="caution">
    <text evidence="2">The sequence shown here is derived from an EMBL/GenBank/DDBJ whole genome shotgun (WGS) entry which is preliminary data.</text>
</comment>
<organism evidence="2 3">
    <name type="scientific">Xanthocytophaga agilis</name>
    <dbReference type="NCBI Taxonomy" id="3048010"/>
    <lineage>
        <taxon>Bacteria</taxon>
        <taxon>Pseudomonadati</taxon>
        <taxon>Bacteroidota</taxon>
        <taxon>Cytophagia</taxon>
        <taxon>Cytophagales</taxon>
        <taxon>Rhodocytophagaceae</taxon>
        <taxon>Xanthocytophaga</taxon>
    </lineage>
</organism>
<accession>A0AAE3RBX6</accession>
<proteinExistence type="predicted"/>
<evidence type="ECO:0000313" key="3">
    <source>
        <dbReference type="Proteomes" id="UP001232063"/>
    </source>
</evidence>
<feature type="chain" id="PRO_5042108339" description="Outer membrane protein beta-barrel domain-containing protein" evidence="1">
    <location>
        <begin position="26"/>
        <end position="244"/>
    </location>
</feature>
<protein>
    <recommendedName>
        <fullName evidence="4">Outer membrane protein beta-barrel domain-containing protein</fullName>
    </recommendedName>
</protein>
<evidence type="ECO:0000256" key="1">
    <source>
        <dbReference type="SAM" id="SignalP"/>
    </source>
</evidence>
<keyword evidence="3" id="KW-1185">Reference proteome</keyword>
<dbReference type="EMBL" id="JASJOU010000015">
    <property type="protein sequence ID" value="MDJ1505339.1"/>
    <property type="molecule type" value="Genomic_DNA"/>
</dbReference>
<feature type="signal peptide" evidence="1">
    <location>
        <begin position="1"/>
        <end position="25"/>
    </location>
</feature>